<dbReference type="PANTHER" id="PTHR31432">
    <property type="entry name" value="INTRAFLAGELLAR TRANSPORT PROTEIN 74 HOMOLOG"/>
    <property type="match status" value="1"/>
</dbReference>
<evidence type="ECO:0000256" key="1">
    <source>
        <dbReference type="SAM" id="Coils"/>
    </source>
</evidence>
<dbReference type="GO" id="GO:0035735">
    <property type="term" value="P:intraciliary transport involved in cilium assembly"/>
    <property type="evidence" value="ECO:0007669"/>
    <property type="project" value="TreeGrafter"/>
</dbReference>
<dbReference type="EMBL" id="JAODUO010000002">
    <property type="protein sequence ID" value="KAK2194084.1"/>
    <property type="molecule type" value="Genomic_DNA"/>
</dbReference>
<accession>A0AAD9PFY4</accession>
<reference evidence="2" key="1">
    <citation type="journal article" date="2023" name="Mol. Biol. Evol.">
        <title>Third-Generation Sequencing Reveals the Adaptive Role of the Epigenome in Three Deep-Sea Polychaetes.</title>
        <authorList>
            <person name="Perez M."/>
            <person name="Aroh O."/>
            <person name="Sun Y."/>
            <person name="Lan Y."/>
            <person name="Juniper S.K."/>
            <person name="Young C.R."/>
            <person name="Angers B."/>
            <person name="Qian P.Y."/>
        </authorList>
    </citation>
    <scope>NUCLEOTIDE SEQUENCE</scope>
    <source>
        <strain evidence="2">R07B-5</strain>
    </source>
</reference>
<dbReference type="AlphaFoldDB" id="A0AAD9PFY4"/>
<dbReference type="Gene3D" id="1.20.5.1700">
    <property type="match status" value="1"/>
</dbReference>
<evidence type="ECO:0000313" key="3">
    <source>
        <dbReference type="Proteomes" id="UP001209878"/>
    </source>
</evidence>
<sequence length="569" mass="65518">MGTAAGRPPGTASRLATGMMQGSKAGGGVALQAQVRVADRPITREGLTMKTGMVRGPQRQVQDKTYFLGLLRGKINELNAEIIRLRKEVETITEDQSGYLSYEKRAESLASEIRDLQGELADYNTLVDKLNTDESINDIRMDCDELKVQNDRESKTLDTLFEAKKEKESLIRQLEIELQQEKSMTDTLVEHMDSDMRQKYLQLKDTNEHLLRQLENGQQQMDQLNVKKEMLEEELSVSPVKQEAVRLYEQLHELEEKRDQLLEETQSRGTPQQEREKLLKQVKEDNSEMASMEKQVKMLTDRIAGIQDEIRQLDINIEENQGERNQKYKDLKRREESMDDFLGSFEETKAQEMEKIEQLEANIVLILEHMSRNMARFTHLPTPGELESMKDDLAFKEGEMEKARATGTGLAGETAKLHQDLQKVEQLDTKISTELDSLKKKIVTMTSELETYSDIDKLKSDAGTKKQKLADDKVTLNKRHETFKKMLKEKTELYEKLKARLDDNETYAQLGNLEKKWQHHEQNNFVLKEFIATKTMESDYSVIAKKVSSMISSYNKVIQDQLLNKPSIA</sequence>
<keyword evidence="3" id="KW-1185">Reference proteome</keyword>
<name>A0AAD9PFY4_RIDPI</name>
<feature type="coiled-coil region" evidence="1">
    <location>
        <begin position="68"/>
        <end position="133"/>
    </location>
</feature>
<organism evidence="2 3">
    <name type="scientific">Ridgeia piscesae</name>
    <name type="common">Tubeworm</name>
    <dbReference type="NCBI Taxonomy" id="27915"/>
    <lineage>
        <taxon>Eukaryota</taxon>
        <taxon>Metazoa</taxon>
        <taxon>Spiralia</taxon>
        <taxon>Lophotrochozoa</taxon>
        <taxon>Annelida</taxon>
        <taxon>Polychaeta</taxon>
        <taxon>Sedentaria</taxon>
        <taxon>Canalipalpata</taxon>
        <taxon>Sabellida</taxon>
        <taxon>Siboglinidae</taxon>
        <taxon>Ridgeia</taxon>
    </lineage>
</organism>
<evidence type="ECO:0000313" key="2">
    <source>
        <dbReference type="EMBL" id="KAK2194084.1"/>
    </source>
</evidence>
<comment type="caution">
    <text evidence="2">The sequence shown here is derived from an EMBL/GenBank/DDBJ whole genome shotgun (WGS) entry which is preliminary data.</text>
</comment>
<keyword evidence="1" id="KW-0175">Coiled coil</keyword>
<dbReference type="GO" id="GO:0048487">
    <property type="term" value="F:beta-tubulin binding"/>
    <property type="evidence" value="ECO:0007669"/>
    <property type="project" value="InterPro"/>
</dbReference>
<proteinExistence type="predicted"/>
<feature type="coiled-coil region" evidence="1">
    <location>
        <begin position="157"/>
        <end position="362"/>
    </location>
</feature>
<dbReference type="Proteomes" id="UP001209878">
    <property type="component" value="Unassembled WGS sequence"/>
</dbReference>
<dbReference type="GO" id="GO:0030992">
    <property type="term" value="C:intraciliary transport particle B"/>
    <property type="evidence" value="ECO:0007669"/>
    <property type="project" value="InterPro"/>
</dbReference>
<dbReference type="InterPro" id="IPR029602">
    <property type="entry name" value="IFT74"/>
</dbReference>
<protein>
    <submittedName>
        <fullName evidence="2">Uncharacterized protein</fullName>
    </submittedName>
</protein>
<dbReference type="GO" id="GO:0005929">
    <property type="term" value="C:cilium"/>
    <property type="evidence" value="ECO:0007669"/>
    <property type="project" value="TreeGrafter"/>
</dbReference>
<dbReference type="PANTHER" id="PTHR31432:SF0">
    <property type="entry name" value="INTRAFLAGELLAR TRANSPORT PROTEIN 74 HOMOLOG"/>
    <property type="match status" value="1"/>
</dbReference>
<gene>
    <name evidence="2" type="ORF">NP493_2g01002</name>
</gene>